<accession>A0ABD1LNL1</accession>
<sequence>MLVKDMSIIIKVIALLKGRWKILHDLNTCIHKPFRLLSLQEEIKKKDGFRVFGLSHLLRKILKSIQRQDEVFNVNTKQACLMEDGIYPLALLRRVPEDHTLIIKPSTILSS</sequence>
<evidence type="ECO:0000313" key="2">
    <source>
        <dbReference type="Proteomes" id="UP001603857"/>
    </source>
</evidence>
<protein>
    <submittedName>
        <fullName evidence="1">Uncharacterized protein</fullName>
    </submittedName>
</protein>
<keyword evidence="2" id="KW-1185">Reference proteome</keyword>
<name>A0ABD1LNL1_9FABA</name>
<dbReference type="Proteomes" id="UP001603857">
    <property type="component" value="Unassembled WGS sequence"/>
</dbReference>
<reference evidence="1 2" key="1">
    <citation type="submission" date="2024-08" db="EMBL/GenBank/DDBJ databases">
        <title>Insights into the chromosomal genome structure of Flemingia macrophylla.</title>
        <authorList>
            <person name="Ding Y."/>
            <person name="Zhao Y."/>
            <person name="Bi W."/>
            <person name="Wu M."/>
            <person name="Zhao G."/>
            <person name="Gong Y."/>
            <person name="Li W."/>
            <person name="Zhang P."/>
        </authorList>
    </citation>
    <scope>NUCLEOTIDE SEQUENCE [LARGE SCALE GENOMIC DNA]</scope>
    <source>
        <strain evidence="1">DYQJB</strain>
        <tissue evidence="1">Leaf</tissue>
    </source>
</reference>
<comment type="caution">
    <text evidence="1">The sequence shown here is derived from an EMBL/GenBank/DDBJ whole genome shotgun (WGS) entry which is preliminary data.</text>
</comment>
<evidence type="ECO:0000313" key="1">
    <source>
        <dbReference type="EMBL" id="KAL2325096.1"/>
    </source>
</evidence>
<proteinExistence type="predicted"/>
<dbReference type="EMBL" id="JBGMDY010000008">
    <property type="protein sequence ID" value="KAL2325096.1"/>
    <property type="molecule type" value="Genomic_DNA"/>
</dbReference>
<dbReference type="AlphaFoldDB" id="A0ABD1LNL1"/>
<gene>
    <name evidence="1" type="ORF">Fmac_024154</name>
</gene>
<organism evidence="1 2">
    <name type="scientific">Flemingia macrophylla</name>
    <dbReference type="NCBI Taxonomy" id="520843"/>
    <lineage>
        <taxon>Eukaryota</taxon>
        <taxon>Viridiplantae</taxon>
        <taxon>Streptophyta</taxon>
        <taxon>Embryophyta</taxon>
        <taxon>Tracheophyta</taxon>
        <taxon>Spermatophyta</taxon>
        <taxon>Magnoliopsida</taxon>
        <taxon>eudicotyledons</taxon>
        <taxon>Gunneridae</taxon>
        <taxon>Pentapetalae</taxon>
        <taxon>rosids</taxon>
        <taxon>fabids</taxon>
        <taxon>Fabales</taxon>
        <taxon>Fabaceae</taxon>
        <taxon>Papilionoideae</taxon>
        <taxon>50 kb inversion clade</taxon>
        <taxon>NPAAA clade</taxon>
        <taxon>indigoferoid/millettioid clade</taxon>
        <taxon>Phaseoleae</taxon>
        <taxon>Flemingia</taxon>
    </lineage>
</organism>